<dbReference type="SUPFAM" id="SSF54060">
    <property type="entry name" value="His-Me finger endonucleases"/>
    <property type="match status" value="1"/>
</dbReference>
<organism evidence="2">
    <name type="scientific">marine sediment metagenome</name>
    <dbReference type="NCBI Taxonomy" id="412755"/>
    <lineage>
        <taxon>unclassified sequences</taxon>
        <taxon>metagenomes</taxon>
        <taxon>ecological metagenomes</taxon>
    </lineage>
</organism>
<sequence length="106" mass="11861">MSTRAEYRFWAMVDTSGDCWPWTAYTDKKGYGKFGLWAGKTVYAHRWAYAQEYGPIPDGLGLDHICHNESDCAEGNNCLHRRCVLPAHLRTATARANVLAGKTLPA</sequence>
<protein>
    <recommendedName>
        <fullName evidence="1">HNH nuclease domain-containing protein</fullName>
    </recommendedName>
</protein>
<proteinExistence type="predicted"/>
<evidence type="ECO:0000313" key="2">
    <source>
        <dbReference type="EMBL" id="KKK77211.1"/>
    </source>
</evidence>
<dbReference type="AlphaFoldDB" id="A0A0F9AXY0"/>
<dbReference type="Pfam" id="PF13392">
    <property type="entry name" value="HNH_3"/>
    <property type="match status" value="1"/>
</dbReference>
<reference evidence="2" key="1">
    <citation type="journal article" date="2015" name="Nature">
        <title>Complex archaea that bridge the gap between prokaryotes and eukaryotes.</title>
        <authorList>
            <person name="Spang A."/>
            <person name="Saw J.H."/>
            <person name="Jorgensen S.L."/>
            <person name="Zaremba-Niedzwiedzka K."/>
            <person name="Martijn J."/>
            <person name="Lind A.E."/>
            <person name="van Eijk R."/>
            <person name="Schleper C."/>
            <person name="Guy L."/>
            <person name="Ettema T.J."/>
        </authorList>
    </citation>
    <scope>NUCLEOTIDE SEQUENCE</scope>
</reference>
<accession>A0A0F9AXY0</accession>
<evidence type="ECO:0000259" key="1">
    <source>
        <dbReference type="Pfam" id="PF13392"/>
    </source>
</evidence>
<comment type="caution">
    <text evidence="2">The sequence shown here is derived from an EMBL/GenBank/DDBJ whole genome shotgun (WGS) entry which is preliminary data.</text>
</comment>
<dbReference type="InterPro" id="IPR003615">
    <property type="entry name" value="HNH_nuc"/>
</dbReference>
<gene>
    <name evidence="2" type="ORF">LCGC14_2855900</name>
</gene>
<dbReference type="EMBL" id="LAZR01055063">
    <property type="protein sequence ID" value="KKK77211.1"/>
    <property type="molecule type" value="Genomic_DNA"/>
</dbReference>
<feature type="non-terminal residue" evidence="2">
    <location>
        <position position="106"/>
    </location>
</feature>
<feature type="domain" description="HNH nuclease" evidence="1">
    <location>
        <begin position="42"/>
        <end position="73"/>
    </location>
</feature>
<name>A0A0F9AXY0_9ZZZZ</name>
<dbReference type="InterPro" id="IPR044925">
    <property type="entry name" value="His-Me_finger_sf"/>
</dbReference>